<dbReference type="EMBL" id="LR877156">
    <property type="protein sequence ID" value="CAD2218727.1"/>
    <property type="molecule type" value="Genomic_DNA"/>
</dbReference>
<dbReference type="VEuPathDB" id="TriTrypDB:ADEAN_000621800"/>
<organism evidence="1 2">
    <name type="scientific">Angomonas deanei</name>
    <dbReference type="NCBI Taxonomy" id="59799"/>
    <lineage>
        <taxon>Eukaryota</taxon>
        <taxon>Discoba</taxon>
        <taxon>Euglenozoa</taxon>
        <taxon>Kinetoplastea</taxon>
        <taxon>Metakinetoplastina</taxon>
        <taxon>Trypanosomatida</taxon>
        <taxon>Trypanosomatidae</taxon>
        <taxon>Strigomonadinae</taxon>
        <taxon>Angomonas</taxon>
    </lineage>
</organism>
<accession>A0A7G2CI48</accession>
<dbReference type="Proteomes" id="UP000515908">
    <property type="component" value="Chromosome 12"/>
</dbReference>
<sequence>MDHDRTLFLRIDTPDKYQARKKEITIVPSCPASGDGYQAYPASFTVSELMRALESADGGGGTYYVSVERISYGFILSPHLTLGSVYDTYAKEDSVVLRVTPEIFSG</sequence>
<dbReference type="AlphaFoldDB" id="A0A7G2CI48"/>
<protein>
    <submittedName>
        <fullName evidence="1">Uncharacterized protein</fullName>
    </submittedName>
</protein>
<proteinExistence type="predicted"/>
<gene>
    <name evidence="1" type="ORF">ADEAN_000621800</name>
</gene>
<reference evidence="1 2" key="1">
    <citation type="submission" date="2020-08" db="EMBL/GenBank/DDBJ databases">
        <authorList>
            <person name="Newling K."/>
            <person name="Davey J."/>
            <person name="Forrester S."/>
        </authorList>
    </citation>
    <scope>NUCLEOTIDE SEQUENCE [LARGE SCALE GENOMIC DNA]</scope>
    <source>
        <strain evidence="2">Crithidia deanei Carvalho (ATCC PRA-265)</strain>
    </source>
</reference>
<name>A0A7G2CI48_9TRYP</name>
<evidence type="ECO:0000313" key="1">
    <source>
        <dbReference type="EMBL" id="CAD2218727.1"/>
    </source>
</evidence>
<evidence type="ECO:0000313" key="2">
    <source>
        <dbReference type="Proteomes" id="UP000515908"/>
    </source>
</evidence>
<keyword evidence="2" id="KW-1185">Reference proteome</keyword>